<protein>
    <submittedName>
        <fullName evidence="1">Uncharacterized protein</fullName>
    </submittedName>
</protein>
<evidence type="ECO:0000313" key="1">
    <source>
        <dbReference type="EMBL" id="KAI3765076.1"/>
    </source>
</evidence>
<evidence type="ECO:0000313" key="2">
    <source>
        <dbReference type="Proteomes" id="UP001055811"/>
    </source>
</evidence>
<sequence>MDLRPLRRWLSIDGSNVELRLCNASLILHIAGDGESVRDWRRKYDDTYRRVKLMCGWSGLMKVRRAFFASVWKEPDWCTTTGTLKYALDLANNLCLRKDMIKQLMP</sequence>
<gene>
    <name evidence="1" type="ORF">L2E82_15100</name>
</gene>
<keyword evidence="2" id="KW-1185">Reference proteome</keyword>
<dbReference type="EMBL" id="CM042011">
    <property type="protein sequence ID" value="KAI3765076.1"/>
    <property type="molecule type" value="Genomic_DNA"/>
</dbReference>
<organism evidence="1 2">
    <name type="scientific">Cichorium intybus</name>
    <name type="common">Chicory</name>
    <dbReference type="NCBI Taxonomy" id="13427"/>
    <lineage>
        <taxon>Eukaryota</taxon>
        <taxon>Viridiplantae</taxon>
        <taxon>Streptophyta</taxon>
        <taxon>Embryophyta</taxon>
        <taxon>Tracheophyta</taxon>
        <taxon>Spermatophyta</taxon>
        <taxon>Magnoliopsida</taxon>
        <taxon>eudicotyledons</taxon>
        <taxon>Gunneridae</taxon>
        <taxon>Pentapetalae</taxon>
        <taxon>asterids</taxon>
        <taxon>campanulids</taxon>
        <taxon>Asterales</taxon>
        <taxon>Asteraceae</taxon>
        <taxon>Cichorioideae</taxon>
        <taxon>Cichorieae</taxon>
        <taxon>Cichoriinae</taxon>
        <taxon>Cichorium</taxon>
    </lineage>
</organism>
<accession>A0ACB9F284</accession>
<proteinExistence type="predicted"/>
<name>A0ACB9F284_CICIN</name>
<comment type="caution">
    <text evidence="1">The sequence shown here is derived from an EMBL/GenBank/DDBJ whole genome shotgun (WGS) entry which is preliminary data.</text>
</comment>
<reference evidence="1 2" key="2">
    <citation type="journal article" date="2022" name="Mol. Ecol. Resour.">
        <title>The genomes of chicory, endive, great burdock and yacon provide insights into Asteraceae paleo-polyploidization history and plant inulin production.</title>
        <authorList>
            <person name="Fan W."/>
            <person name="Wang S."/>
            <person name="Wang H."/>
            <person name="Wang A."/>
            <person name="Jiang F."/>
            <person name="Liu H."/>
            <person name="Zhao H."/>
            <person name="Xu D."/>
            <person name="Zhang Y."/>
        </authorList>
    </citation>
    <scope>NUCLEOTIDE SEQUENCE [LARGE SCALE GENOMIC DNA]</scope>
    <source>
        <strain evidence="2">cv. Punajuju</strain>
        <tissue evidence="1">Leaves</tissue>
    </source>
</reference>
<reference evidence="2" key="1">
    <citation type="journal article" date="2022" name="Mol. Ecol. Resour.">
        <title>The genomes of chicory, endive, great burdock and yacon provide insights into Asteraceae palaeo-polyploidization history and plant inulin production.</title>
        <authorList>
            <person name="Fan W."/>
            <person name="Wang S."/>
            <person name="Wang H."/>
            <person name="Wang A."/>
            <person name="Jiang F."/>
            <person name="Liu H."/>
            <person name="Zhao H."/>
            <person name="Xu D."/>
            <person name="Zhang Y."/>
        </authorList>
    </citation>
    <scope>NUCLEOTIDE SEQUENCE [LARGE SCALE GENOMIC DNA]</scope>
    <source>
        <strain evidence="2">cv. Punajuju</strain>
    </source>
</reference>
<dbReference type="Proteomes" id="UP001055811">
    <property type="component" value="Linkage Group LG03"/>
</dbReference>